<keyword evidence="1" id="KW-1133">Transmembrane helix</keyword>
<evidence type="ECO:0000256" key="1">
    <source>
        <dbReference type="SAM" id="Phobius"/>
    </source>
</evidence>
<dbReference type="AlphaFoldDB" id="A0A380ZHI3"/>
<name>A0A380ZHI3_BARDO</name>
<feature type="transmembrane region" description="Helical" evidence="1">
    <location>
        <begin position="20"/>
        <end position="45"/>
    </location>
</feature>
<keyword evidence="1" id="KW-0812">Transmembrane</keyword>
<reference evidence="2 3" key="1">
    <citation type="submission" date="2018-06" db="EMBL/GenBank/DDBJ databases">
        <authorList>
            <consortium name="Pathogen Informatics"/>
            <person name="Doyle S."/>
        </authorList>
    </citation>
    <scope>NUCLEOTIDE SEQUENCE [LARGE SCALE GENOMIC DNA]</scope>
    <source>
        <strain evidence="2 3">NCTC12862</strain>
    </source>
</reference>
<gene>
    <name evidence="2" type="ORF">NCTC12862_01389</name>
</gene>
<dbReference type="Proteomes" id="UP000254950">
    <property type="component" value="Unassembled WGS sequence"/>
</dbReference>
<organism evidence="2 3">
    <name type="scientific">Bartonella doshiae</name>
    <dbReference type="NCBI Taxonomy" id="33044"/>
    <lineage>
        <taxon>Bacteria</taxon>
        <taxon>Pseudomonadati</taxon>
        <taxon>Pseudomonadota</taxon>
        <taxon>Alphaproteobacteria</taxon>
        <taxon>Hyphomicrobiales</taxon>
        <taxon>Bartonellaceae</taxon>
        <taxon>Bartonella</taxon>
    </lineage>
</organism>
<accession>A0A380ZHI3</accession>
<proteinExistence type="predicted"/>
<evidence type="ECO:0000313" key="3">
    <source>
        <dbReference type="Proteomes" id="UP000254950"/>
    </source>
</evidence>
<protein>
    <submittedName>
        <fullName evidence="2">Uncharacterized protein</fullName>
    </submittedName>
</protein>
<dbReference type="EMBL" id="UFTF01000001">
    <property type="protein sequence ID" value="SUV45772.1"/>
    <property type="molecule type" value="Genomic_DNA"/>
</dbReference>
<dbReference type="STRING" id="33044.GCA_900005695_01300"/>
<evidence type="ECO:0000313" key="2">
    <source>
        <dbReference type="EMBL" id="SUV45772.1"/>
    </source>
</evidence>
<keyword evidence="1" id="KW-0472">Membrane</keyword>
<sequence length="49" mass="5795">MLFSVFYDLFVPINEGGTFLLYHLLYNIIKEIIMMIVVKTVLIFCDHNL</sequence>